<evidence type="ECO:0000313" key="1">
    <source>
        <dbReference type="EMBL" id="KAJ7762519.1"/>
    </source>
</evidence>
<name>A0AAD7NIT6_9AGAR</name>
<evidence type="ECO:0000313" key="2">
    <source>
        <dbReference type="Proteomes" id="UP001215598"/>
    </source>
</evidence>
<comment type="caution">
    <text evidence="1">The sequence shown here is derived from an EMBL/GenBank/DDBJ whole genome shotgun (WGS) entry which is preliminary data.</text>
</comment>
<proteinExistence type="predicted"/>
<dbReference type="EMBL" id="JARKIB010000032">
    <property type="protein sequence ID" value="KAJ7762519.1"/>
    <property type="molecule type" value="Genomic_DNA"/>
</dbReference>
<reference evidence="1" key="1">
    <citation type="submission" date="2023-03" db="EMBL/GenBank/DDBJ databases">
        <title>Massive genome expansion in bonnet fungi (Mycena s.s.) driven by repeated elements and novel gene families across ecological guilds.</title>
        <authorList>
            <consortium name="Lawrence Berkeley National Laboratory"/>
            <person name="Harder C.B."/>
            <person name="Miyauchi S."/>
            <person name="Viragh M."/>
            <person name="Kuo A."/>
            <person name="Thoen E."/>
            <person name="Andreopoulos B."/>
            <person name="Lu D."/>
            <person name="Skrede I."/>
            <person name="Drula E."/>
            <person name="Henrissat B."/>
            <person name="Morin E."/>
            <person name="Kohler A."/>
            <person name="Barry K."/>
            <person name="LaButti K."/>
            <person name="Morin E."/>
            <person name="Salamov A."/>
            <person name="Lipzen A."/>
            <person name="Mereny Z."/>
            <person name="Hegedus B."/>
            <person name="Baldrian P."/>
            <person name="Stursova M."/>
            <person name="Weitz H."/>
            <person name="Taylor A."/>
            <person name="Grigoriev I.V."/>
            <person name="Nagy L.G."/>
            <person name="Martin F."/>
            <person name="Kauserud H."/>
        </authorList>
    </citation>
    <scope>NUCLEOTIDE SEQUENCE</scope>
    <source>
        <strain evidence="1">CBHHK182m</strain>
    </source>
</reference>
<organism evidence="1 2">
    <name type="scientific">Mycena metata</name>
    <dbReference type="NCBI Taxonomy" id="1033252"/>
    <lineage>
        <taxon>Eukaryota</taxon>
        <taxon>Fungi</taxon>
        <taxon>Dikarya</taxon>
        <taxon>Basidiomycota</taxon>
        <taxon>Agaricomycotina</taxon>
        <taxon>Agaricomycetes</taxon>
        <taxon>Agaricomycetidae</taxon>
        <taxon>Agaricales</taxon>
        <taxon>Marasmiineae</taxon>
        <taxon>Mycenaceae</taxon>
        <taxon>Mycena</taxon>
    </lineage>
</organism>
<dbReference type="Proteomes" id="UP001215598">
    <property type="component" value="Unassembled WGS sequence"/>
</dbReference>
<accession>A0AAD7NIT6</accession>
<gene>
    <name evidence="1" type="ORF">B0H16DRAFT_516043</name>
</gene>
<protein>
    <submittedName>
        <fullName evidence="1">Uncharacterized protein</fullName>
    </submittedName>
</protein>
<dbReference type="AlphaFoldDB" id="A0AAD7NIT6"/>
<keyword evidence="2" id="KW-1185">Reference proteome</keyword>
<sequence>MGKSEGYVQRVSAPFPEYLHAAIPRSFASTRSLPASFISSTQPQRAPSSPAHSHSRASLLFSACCRYRYRLSPPCLRHSGQRMPRNRACATQEPQVKSPRLYRLMQSGVSSRIRSAGSFAQKGGQRGNEEEAENMKMGCCSRECIPVLHLLCVLNSPETCRDGFASIFIRFLCSPAHNPNCVRFKRARRNIQCLNYKNPVNCKLSAHSQLQILFLTASFVRRAGSCELPNITAVHFALHCRLDRDAGLHKCCPSWKERRGICQGPGARHPTAVLAASKDDVEL</sequence>